<protein>
    <recommendedName>
        <fullName evidence="3">F-box domain-containing protein</fullName>
    </recommendedName>
</protein>
<evidence type="ECO:0000313" key="2">
    <source>
        <dbReference type="Proteomes" id="UP000594262"/>
    </source>
</evidence>
<dbReference type="EnsemblMetazoa" id="CLYHEMT025078.1">
    <property type="protein sequence ID" value="CLYHEMP025078.1"/>
    <property type="gene ID" value="CLYHEMG025078"/>
</dbReference>
<accession>A0A7M5XK86</accession>
<keyword evidence="2" id="KW-1185">Reference proteome</keyword>
<dbReference type="Pfam" id="PF14299">
    <property type="entry name" value="PP2"/>
    <property type="match status" value="1"/>
</dbReference>
<evidence type="ECO:0008006" key="3">
    <source>
        <dbReference type="Google" id="ProtNLM"/>
    </source>
</evidence>
<reference evidence="1" key="1">
    <citation type="submission" date="2021-01" db="UniProtKB">
        <authorList>
            <consortium name="EnsemblMetazoa"/>
        </authorList>
    </citation>
    <scope>IDENTIFICATION</scope>
</reference>
<dbReference type="Proteomes" id="UP000594262">
    <property type="component" value="Unplaced"/>
</dbReference>
<proteinExistence type="predicted"/>
<sequence length="287" mass="34041">MESSTIGTLNEDDLFHMFGFLHPNDLFAFALTCQEMKGNIYKFCETKKLKNHEFFERTHYLSPKEIKLKNQLTTFESPLLSYKLAKLYNDRVRISCADVDFFPHYDNPSYFSKEQDTLLEHDVLRLTSFFWLEIKHTFKNVNPGRYKYIMRMKFGENFRWPSYYGDDKLVKFRTSWKNNKDSPTCDNEVRFKSGDWAKIKKYLDDGEVFDGFPVGCSFQNHDKASGWFDLVMDEPIVLKSNTNKVFSQFLDVENKSWKSGIIWDYIELNPFYAGHEEESTGIKKQFN</sequence>
<dbReference type="EnsemblMetazoa" id="CLYHEMT025079.1">
    <property type="protein sequence ID" value="CLYHEMP025079.1"/>
    <property type="gene ID" value="CLYHEMG025079"/>
</dbReference>
<evidence type="ECO:0000313" key="1">
    <source>
        <dbReference type="EnsemblMetazoa" id="CLYHEMP025078.1"/>
    </source>
</evidence>
<dbReference type="InterPro" id="IPR025886">
    <property type="entry name" value="PP2-like"/>
</dbReference>
<dbReference type="AlphaFoldDB" id="A0A7M5XK86"/>
<name>A0A7M5XK86_9CNID</name>
<organism evidence="1 2">
    <name type="scientific">Clytia hemisphaerica</name>
    <dbReference type="NCBI Taxonomy" id="252671"/>
    <lineage>
        <taxon>Eukaryota</taxon>
        <taxon>Metazoa</taxon>
        <taxon>Cnidaria</taxon>
        <taxon>Hydrozoa</taxon>
        <taxon>Hydroidolina</taxon>
        <taxon>Leptothecata</taxon>
        <taxon>Obeliida</taxon>
        <taxon>Clytiidae</taxon>
        <taxon>Clytia</taxon>
    </lineage>
</organism>